<accession>A0ABX1K5C4</accession>
<keyword evidence="1" id="KW-0472">Membrane</keyword>
<feature type="non-terminal residue" evidence="2">
    <location>
        <position position="42"/>
    </location>
</feature>
<evidence type="ECO:0000313" key="2">
    <source>
        <dbReference type="EMBL" id="NKY40188.1"/>
    </source>
</evidence>
<organism evidence="2 3">
    <name type="scientific">Cellulomonas septica</name>
    <dbReference type="NCBI Taxonomy" id="285080"/>
    <lineage>
        <taxon>Bacteria</taxon>
        <taxon>Bacillati</taxon>
        <taxon>Actinomycetota</taxon>
        <taxon>Actinomycetes</taxon>
        <taxon>Micrococcales</taxon>
        <taxon>Cellulomonadaceae</taxon>
        <taxon>Cellulomonas</taxon>
    </lineage>
</organism>
<keyword evidence="1" id="KW-1133">Transmembrane helix</keyword>
<comment type="caution">
    <text evidence="2">The sequence shown here is derived from an EMBL/GenBank/DDBJ whole genome shotgun (WGS) entry which is preliminary data.</text>
</comment>
<evidence type="ECO:0000313" key="3">
    <source>
        <dbReference type="Proteomes" id="UP000777774"/>
    </source>
</evidence>
<gene>
    <name evidence="2" type="ORF">HGA02_11805</name>
</gene>
<reference evidence="2 3" key="1">
    <citation type="submission" date="2020-04" db="EMBL/GenBank/DDBJ databases">
        <title>MicrobeNet Type strains.</title>
        <authorList>
            <person name="Nicholson A.C."/>
        </authorList>
    </citation>
    <scope>NUCLEOTIDE SEQUENCE [LARGE SCALE GENOMIC DNA]</scope>
    <source>
        <strain evidence="2 3">ATCC BAA-787</strain>
    </source>
</reference>
<keyword evidence="3" id="KW-1185">Reference proteome</keyword>
<keyword evidence="2" id="KW-0540">Nuclease</keyword>
<sequence length="42" mass="4151">MTPARVAGWTLAALAAVAVVVVLVPVGGGLYGVAQLVSFRAV</sequence>
<protein>
    <submittedName>
        <fullName evidence="2">Endonuclease/exonuclease/phosphatase family protein</fullName>
    </submittedName>
</protein>
<evidence type="ECO:0000256" key="1">
    <source>
        <dbReference type="SAM" id="Phobius"/>
    </source>
</evidence>
<name>A0ABX1K5C4_9CELL</name>
<feature type="transmembrane region" description="Helical" evidence="1">
    <location>
        <begin position="6"/>
        <end position="33"/>
    </location>
</feature>
<dbReference type="EMBL" id="JAAXOY010000292">
    <property type="protein sequence ID" value="NKY40188.1"/>
    <property type="molecule type" value="Genomic_DNA"/>
</dbReference>
<proteinExistence type="predicted"/>
<keyword evidence="1" id="KW-0812">Transmembrane</keyword>
<dbReference type="Proteomes" id="UP000777774">
    <property type="component" value="Unassembled WGS sequence"/>
</dbReference>
<keyword evidence="2" id="KW-0378">Hydrolase</keyword>
<keyword evidence="2" id="KW-0255">Endonuclease</keyword>
<dbReference type="GO" id="GO:0004519">
    <property type="term" value="F:endonuclease activity"/>
    <property type="evidence" value="ECO:0007669"/>
    <property type="project" value="UniProtKB-KW"/>
</dbReference>